<comment type="caution">
    <text evidence="2">The sequence shown here is derived from an EMBL/GenBank/DDBJ whole genome shotgun (WGS) entry which is preliminary data.</text>
</comment>
<organism evidence="2 3">
    <name type="scientific">Nocardioides bigeumensis</name>
    <dbReference type="NCBI Taxonomy" id="433657"/>
    <lineage>
        <taxon>Bacteria</taxon>
        <taxon>Bacillati</taxon>
        <taxon>Actinomycetota</taxon>
        <taxon>Actinomycetes</taxon>
        <taxon>Propionibacteriales</taxon>
        <taxon>Nocardioidaceae</taxon>
        <taxon>Nocardioides</taxon>
    </lineage>
</organism>
<dbReference type="InterPro" id="IPR025159">
    <property type="entry name" value="AbiEi_N"/>
</dbReference>
<dbReference type="Pfam" id="PF13338">
    <property type="entry name" value="AbiEi_4"/>
    <property type="match status" value="1"/>
</dbReference>
<accession>A0ABN2YFP8</accession>
<dbReference type="EMBL" id="BAAAQQ010000012">
    <property type="protein sequence ID" value="GAA2126530.1"/>
    <property type="molecule type" value="Genomic_DNA"/>
</dbReference>
<name>A0ABN2YFP8_9ACTN</name>
<feature type="domain" description="AbiEi antitoxin N-terminal" evidence="1">
    <location>
        <begin position="10"/>
        <end position="50"/>
    </location>
</feature>
<evidence type="ECO:0000313" key="3">
    <source>
        <dbReference type="Proteomes" id="UP001500575"/>
    </source>
</evidence>
<reference evidence="2 3" key="1">
    <citation type="journal article" date="2019" name="Int. J. Syst. Evol. Microbiol.">
        <title>The Global Catalogue of Microorganisms (GCM) 10K type strain sequencing project: providing services to taxonomists for standard genome sequencing and annotation.</title>
        <authorList>
            <consortium name="The Broad Institute Genomics Platform"/>
            <consortium name="The Broad Institute Genome Sequencing Center for Infectious Disease"/>
            <person name="Wu L."/>
            <person name="Ma J."/>
        </authorList>
    </citation>
    <scope>NUCLEOTIDE SEQUENCE [LARGE SCALE GENOMIC DNA]</scope>
    <source>
        <strain evidence="2 3">JCM 16021</strain>
    </source>
</reference>
<evidence type="ECO:0000259" key="1">
    <source>
        <dbReference type="Pfam" id="PF13338"/>
    </source>
</evidence>
<dbReference type="Proteomes" id="UP001500575">
    <property type="component" value="Unassembled WGS sequence"/>
</dbReference>
<evidence type="ECO:0000313" key="2">
    <source>
        <dbReference type="EMBL" id="GAA2126530.1"/>
    </source>
</evidence>
<gene>
    <name evidence="2" type="ORF">GCM10009843_25050</name>
</gene>
<protein>
    <recommendedName>
        <fullName evidence="1">AbiEi antitoxin N-terminal domain-containing protein</fullName>
    </recommendedName>
</protein>
<proteinExistence type="predicted"/>
<keyword evidence="3" id="KW-1185">Reference proteome</keyword>
<sequence length="332" mass="36737">MIGHAAARMRSQHGLITFAQAVDSGLRPAQINALLKQGRWVRVRPGVYAEADLWASLDPWIGQPALRARATHMVVRIQHWLSHDSAIALHGLSLIARKHERVHLTRPDRRGRQVREGLTQHGAKVHETEMADLDGLPVLSLARTALDVVREHGFAVGLGACDQALRAGVTRDELEHAAAMMWGWPFSVSVREAVLLADAQAENPFESAARALVLELGIGIPETQFGLSDGNRSVYCDMRVGRHVFEADGKVKLTPVALGGYAPDPTRALWEEKKRQDLVTGFKLGMSRITYADLFSQRDVAKRRLTREYDDTVARFGTSIADLAPYILRRAA</sequence>